<accession>A0A545TUY8</accession>
<evidence type="ECO:0000313" key="1">
    <source>
        <dbReference type="EMBL" id="TQV81040.1"/>
    </source>
</evidence>
<sequence>MRPANAQQAARHMEHLLAYTLTGKRSGKVREHVNRAKRIAVILYRQFQVGPYQYQAKHLRWYLITQTHRLKPATRYRHWLTIKYCAYALNKESDWTGALKGPWLTPVTDKALH</sequence>
<keyword evidence="2" id="KW-1185">Reference proteome</keyword>
<organism evidence="1 2">
    <name type="scientific">Exilibacterium tricleocarpae</name>
    <dbReference type="NCBI Taxonomy" id="2591008"/>
    <lineage>
        <taxon>Bacteria</taxon>
        <taxon>Pseudomonadati</taxon>
        <taxon>Pseudomonadota</taxon>
        <taxon>Gammaproteobacteria</taxon>
        <taxon>Cellvibrionales</taxon>
        <taxon>Cellvibrionaceae</taxon>
        <taxon>Exilibacterium</taxon>
    </lineage>
</organism>
<dbReference type="AlphaFoldDB" id="A0A545TUY8"/>
<gene>
    <name evidence="1" type="ORF">FKG94_10110</name>
</gene>
<protein>
    <submittedName>
        <fullName evidence="1">Uncharacterized protein</fullName>
    </submittedName>
</protein>
<name>A0A545TUY8_9GAMM</name>
<comment type="caution">
    <text evidence="1">The sequence shown here is derived from an EMBL/GenBank/DDBJ whole genome shotgun (WGS) entry which is preliminary data.</text>
</comment>
<dbReference type="Proteomes" id="UP000319732">
    <property type="component" value="Unassembled WGS sequence"/>
</dbReference>
<proteinExistence type="predicted"/>
<dbReference type="RefSeq" id="WP_142904092.1">
    <property type="nucleotide sequence ID" value="NZ_ML660091.1"/>
</dbReference>
<dbReference type="EMBL" id="VHSG01000009">
    <property type="protein sequence ID" value="TQV81040.1"/>
    <property type="molecule type" value="Genomic_DNA"/>
</dbReference>
<evidence type="ECO:0000313" key="2">
    <source>
        <dbReference type="Proteomes" id="UP000319732"/>
    </source>
</evidence>
<dbReference type="OrthoDB" id="5769639at2"/>
<reference evidence="1 2" key="1">
    <citation type="submission" date="2019-06" db="EMBL/GenBank/DDBJ databases">
        <title>Whole genome sequence for Cellvibrionaceae sp. R142.</title>
        <authorList>
            <person name="Wang G."/>
        </authorList>
    </citation>
    <scope>NUCLEOTIDE SEQUENCE [LARGE SCALE GENOMIC DNA]</scope>
    <source>
        <strain evidence="1 2">R142</strain>
    </source>
</reference>